<dbReference type="GO" id="GO:0004386">
    <property type="term" value="F:helicase activity"/>
    <property type="evidence" value="ECO:0007669"/>
    <property type="project" value="UniProtKB-KW"/>
</dbReference>
<keyword evidence="1" id="KW-0378">Hydrolase</keyword>
<dbReference type="GO" id="GO:0016787">
    <property type="term" value="F:hydrolase activity"/>
    <property type="evidence" value="ECO:0007669"/>
    <property type="project" value="UniProtKB-KW"/>
</dbReference>
<evidence type="ECO:0000259" key="4">
    <source>
        <dbReference type="PROSITE" id="PS51194"/>
    </source>
</evidence>
<dbReference type="EMBL" id="FLUQ01000004">
    <property type="protein sequence ID" value="SBW08276.1"/>
    <property type="molecule type" value="Genomic_DNA"/>
</dbReference>
<protein>
    <submittedName>
        <fullName evidence="5">Helicase domain/SNF2 family domain protein</fullName>
    </submittedName>
</protein>
<dbReference type="InterPro" id="IPR014001">
    <property type="entry name" value="Helicase_ATP-bd"/>
</dbReference>
<dbReference type="InterPro" id="IPR006935">
    <property type="entry name" value="Helicase/UvrB_N"/>
</dbReference>
<dbReference type="SUPFAM" id="SSF52540">
    <property type="entry name" value="P-loop containing nucleoside triphosphate hydrolases"/>
    <property type="match status" value="1"/>
</dbReference>
<dbReference type="GO" id="GO:0005524">
    <property type="term" value="F:ATP binding"/>
    <property type="evidence" value="ECO:0007669"/>
    <property type="project" value="InterPro"/>
</dbReference>
<dbReference type="Pfam" id="PF00271">
    <property type="entry name" value="Helicase_C"/>
    <property type="match status" value="1"/>
</dbReference>
<feature type="domain" description="Helicase C-terminal" evidence="4">
    <location>
        <begin position="419"/>
        <end position="605"/>
    </location>
</feature>
<feature type="coiled-coil region" evidence="2">
    <location>
        <begin position="606"/>
        <end position="633"/>
    </location>
</feature>
<feature type="domain" description="Helicase ATP-binding" evidence="3">
    <location>
        <begin position="1"/>
        <end position="154"/>
    </location>
</feature>
<keyword evidence="2" id="KW-0175">Coiled coil</keyword>
<keyword evidence="5" id="KW-0067">ATP-binding</keyword>
<dbReference type="InterPro" id="IPR027417">
    <property type="entry name" value="P-loop_NTPase"/>
</dbReference>
<evidence type="ECO:0000256" key="1">
    <source>
        <dbReference type="ARBA" id="ARBA00022801"/>
    </source>
</evidence>
<name>A0A212K9D3_9DELT</name>
<evidence type="ECO:0000256" key="2">
    <source>
        <dbReference type="SAM" id="Coils"/>
    </source>
</evidence>
<accession>A0A212K9D3</accession>
<dbReference type="PROSITE" id="PS51194">
    <property type="entry name" value="HELICASE_CTER"/>
    <property type="match status" value="1"/>
</dbReference>
<gene>
    <name evidence="5" type="ORF">KL86DPRO_40060</name>
</gene>
<dbReference type="AlphaFoldDB" id="A0A212K9D3"/>
<proteinExistence type="predicted"/>
<dbReference type="InterPro" id="IPR049730">
    <property type="entry name" value="SNF2/RAD54-like_C"/>
</dbReference>
<dbReference type="CDD" id="cd18793">
    <property type="entry name" value="SF2_C_SNF"/>
    <property type="match status" value="1"/>
</dbReference>
<dbReference type="PROSITE" id="PS51192">
    <property type="entry name" value="HELICASE_ATP_BIND_1"/>
    <property type="match status" value="1"/>
</dbReference>
<dbReference type="GO" id="GO:0031297">
    <property type="term" value="P:replication fork processing"/>
    <property type="evidence" value="ECO:0007669"/>
    <property type="project" value="TreeGrafter"/>
</dbReference>
<dbReference type="Gene3D" id="3.40.50.300">
    <property type="entry name" value="P-loop containing nucleotide triphosphate hydrolases"/>
    <property type="match status" value="1"/>
</dbReference>
<dbReference type="SMART" id="SM00490">
    <property type="entry name" value="HELICc"/>
    <property type="match status" value="1"/>
</dbReference>
<keyword evidence="5" id="KW-0547">Nucleotide-binding</keyword>
<dbReference type="Pfam" id="PF04851">
    <property type="entry name" value="ResIII"/>
    <property type="match status" value="1"/>
</dbReference>
<dbReference type="PANTHER" id="PTHR45766">
    <property type="entry name" value="DNA ANNEALING HELICASE AND ENDONUCLEASE ZRANB3 FAMILY MEMBER"/>
    <property type="match status" value="1"/>
</dbReference>
<evidence type="ECO:0000259" key="3">
    <source>
        <dbReference type="PROSITE" id="PS51192"/>
    </source>
</evidence>
<reference evidence="5" key="1">
    <citation type="submission" date="2016-04" db="EMBL/GenBank/DDBJ databases">
        <authorList>
            <person name="Evans L.H."/>
            <person name="Alamgir A."/>
            <person name="Owens N."/>
            <person name="Weber N.D."/>
            <person name="Virtaneva K."/>
            <person name="Barbian K."/>
            <person name="Babar A."/>
            <person name="Rosenke K."/>
        </authorList>
    </citation>
    <scope>NUCLEOTIDE SEQUENCE</scope>
    <source>
        <strain evidence="5">86</strain>
    </source>
</reference>
<evidence type="ECO:0000313" key="5">
    <source>
        <dbReference type="EMBL" id="SBW08276.1"/>
    </source>
</evidence>
<dbReference type="PANTHER" id="PTHR45766:SF6">
    <property type="entry name" value="SWI_SNF-RELATED MATRIX-ASSOCIATED ACTIN-DEPENDENT REGULATOR OF CHROMATIN SUBFAMILY A-LIKE PROTEIN 1"/>
    <property type="match status" value="1"/>
</dbReference>
<dbReference type="InterPro" id="IPR038718">
    <property type="entry name" value="SNF2-like_sf"/>
</dbReference>
<dbReference type="GO" id="GO:0006281">
    <property type="term" value="P:DNA repair"/>
    <property type="evidence" value="ECO:0007669"/>
    <property type="project" value="TreeGrafter"/>
</dbReference>
<dbReference type="Gene3D" id="3.40.50.10810">
    <property type="entry name" value="Tandem AAA-ATPase domain"/>
    <property type="match status" value="1"/>
</dbReference>
<keyword evidence="5" id="KW-0347">Helicase</keyword>
<organism evidence="5">
    <name type="scientific">uncultured delta proteobacterium</name>
    <dbReference type="NCBI Taxonomy" id="34034"/>
    <lineage>
        <taxon>Bacteria</taxon>
        <taxon>Deltaproteobacteria</taxon>
        <taxon>environmental samples</taxon>
    </lineage>
</organism>
<sequence length="811" mass="91698">MADSVGLGKTFTALGVIKYYENRNKSVLVLCPKKLAENWTTFKANYINNPIAADRLRYDVLFHTDLSRSGGMSGGLDLERLNWGNYDLVVIDESHNFRNGGQLSGPDERENRYLRLLNKIIRTGVKTKVLMLSATPVNNRFIDLKNQLALAYEGKPSAWNQKLDTAKPIDEIFRNAQKTFNAWGKLPPEQRTTDALLQSLDFDFFEVLDSVTIARSRKHIEKYYSTEEIGKFPDRLKPISLRPPLTDLNEAISHNQIYASLTQLNLEVYSPSSYIFPSKLEKYAAQSGSNLTQTGREQGIRRLMSINLLKRLESSVYSFQMTLNRVKKLIAGTIAGVDEYEKNGKAMSELFEITDAQCIDADFDLDDQNTDFFEAGRKVKIDLADMDYKTWRARLREDLEVLELLTLMVADITPQHDAKLQSLLELIDCKQQSPINSGNKKLLVFTAFSDTAEYLYANVSRFVREKYGLHSALVTGSTEGRTTIPRFRPTLNNVLTCFSPRSKDKELLMPGSMDSIDILIATDCISEGQNLQDCDYVVNFDIHWNPVRIIQRFGRIDRIGSRNDVIQLVNFWPDLDLDDYINLKGRVETRMKISVMTSTGDDDLINAEEQGDLEYRKRQLERLQNEVVDIEEMSSGISIMDLGLNEFRLDLLDYVKNNGDLDSVPYGMSAVVPSTPETPPGVIYVLRNINTGVNVDGQNRLHPFYMVYIGMDSAVVCNHLLPKNMLDTLRLLCKGKTVPNMPLCRALSAETKEGKDMRAYSKLLGAAINSMVETKAESDIDSLFRSGGTTALVNSINGLDDFELICFLVVR</sequence>
<dbReference type="GO" id="GO:0003677">
    <property type="term" value="F:DNA binding"/>
    <property type="evidence" value="ECO:0007669"/>
    <property type="project" value="InterPro"/>
</dbReference>
<dbReference type="InterPro" id="IPR001650">
    <property type="entry name" value="Helicase_C-like"/>
</dbReference>